<reference evidence="1" key="1">
    <citation type="submission" date="2020-04" db="EMBL/GenBank/DDBJ databases">
        <authorList>
            <person name="Hogendoorn C."/>
        </authorList>
    </citation>
    <scope>NUCLEOTIDE SEQUENCE</scope>
    <source>
        <strain evidence="1">FAVT5</strain>
    </source>
</reference>
<name>A0ACA8Z779_9BACL</name>
<dbReference type="Proteomes" id="UP000501793">
    <property type="component" value="Chromosome"/>
</dbReference>
<evidence type="ECO:0000313" key="1">
    <source>
        <dbReference type="EMBL" id="CAB3390606.1"/>
    </source>
</evidence>
<gene>
    <name evidence="1" type="ORF">FAVT5_0954</name>
</gene>
<evidence type="ECO:0000313" key="2">
    <source>
        <dbReference type="Proteomes" id="UP000501793"/>
    </source>
</evidence>
<protein>
    <submittedName>
        <fullName evidence="1">Integrase catalytic region</fullName>
    </submittedName>
</protein>
<dbReference type="EMBL" id="LR792684">
    <property type="protein sequence ID" value="CAB3390606.1"/>
    <property type="molecule type" value="Genomic_DNA"/>
</dbReference>
<keyword evidence="2" id="KW-1185">Reference proteome</keyword>
<accession>A0ACA8Z779</accession>
<proteinExistence type="predicted"/>
<sequence>MKEVKGLKDWKKAEELAAERMQMVSPLLAEGLDAAKAREIRAKLCQQTGLSERTLRRYVARYRAEGFDGLKPKGRESRKTGEAIPEKLLEQAILLRREVPRRSVAQIIQILEWEGLAQPGQLKRSTLQEKLAQRGYSSRQMRMYADAGVATRRFQRRHRNSLWHSDIKYGPYLPLGPGGSSKQVFFGGHAG</sequence>
<organism evidence="1 2">
    <name type="scientific">Kyrpidia spormannii</name>
    <dbReference type="NCBI Taxonomy" id="2055160"/>
    <lineage>
        <taxon>Bacteria</taxon>
        <taxon>Bacillati</taxon>
        <taxon>Bacillota</taxon>
        <taxon>Bacilli</taxon>
        <taxon>Bacillales</taxon>
        <taxon>Alicyclobacillaceae</taxon>
        <taxon>Kyrpidia</taxon>
    </lineage>
</organism>